<evidence type="ECO:0000259" key="3">
    <source>
        <dbReference type="PROSITE" id="PS50110"/>
    </source>
</evidence>
<dbReference type="Proteomes" id="UP000263642">
    <property type="component" value="Unassembled WGS sequence"/>
</dbReference>
<evidence type="ECO:0000313" key="5">
    <source>
        <dbReference type="Proteomes" id="UP000263642"/>
    </source>
</evidence>
<dbReference type="InterPro" id="IPR050595">
    <property type="entry name" value="Bact_response_regulator"/>
</dbReference>
<dbReference type="InterPro" id="IPR011006">
    <property type="entry name" value="CheY-like_superfamily"/>
</dbReference>
<dbReference type="PANTHER" id="PTHR44591">
    <property type="entry name" value="STRESS RESPONSE REGULATOR PROTEIN 1"/>
    <property type="match status" value="1"/>
</dbReference>
<protein>
    <recommendedName>
        <fullName evidence="3">Response regulatory domain-containing protein</fullName>
    </recommendedName>
</protein>
<dbReference type="AlphaFoldDB" id="A0A3D3R4C6"/>
<dbReference type="PANTHER" id="PTHR44591:SF3">
    <property type="entry name" value="RESPONSE REGULATORY DOMAIN-CONTAINING PROTEIN"/>
    <property type="match status" value="1"/>
</dbReference>
<sequence length="204" mass="22739">MKILIVDEIGFIRQSLNQKLGLHHFETVSAESGEEALLILKTDFSIDAVLTSLFLPTMNALDLYKAAAKIERFNDEGVIPPLNFYLMVTKEHGTSSPKMKQLTREALALGFKDLLVKPIDTELLVTKLNNSATVESEEVSTGQAVTVSSQIDNPEVDKHSSRPVNTNNRIDQLKEMQNSLHALKKEMCDSIDTLLEEVSRNSLQ</sequence>
<organism evidence="4 5">
    <name type="scientific">Gimesia maris</name>
    <dbReference type="NCBI Taxonomy" id="122"/>
    <lineage>
        <taxon>Bacteria</taxon>
        <taxon>Pseudomonadati</taxon>
        <taxon>Planctomycetota</taxon>
        <taxon>Planctomycetia</taxon>
        <taxon>Planctomycetales</taxon>
        <taxon>Planctomycetaceae</taxon>
        <taxon>Gimesia</taxon>
    </lineage>
</organism>
<gene>
    <name evidence="4" type="ORF">DIT97_08210</name>
</gene>
<dbReference type="EMBL" id="DQAY01000050">
    <property type="protein sequence ID" value="HCO23028.1"/>
    <property type="molecule type" value="Genomic_DNA"/>
</dbReference>
<evidence type="ECO:0000313" key="4">
    <source>
        <dbReference type="EMBL" id="HCO23028.1"/>
    </source>
</evidence>
<keyword evidence="1" id="KW-0597">Phosphoprotein</keyword>
<evidence type="ECO:0000256" key="1">
    <source>
        <dbReference type="ARBA" id="ARBA00022553"/>
    </source>
</evidence>
<proteinExistence type="predicted"/>
<name>A0A3D3R4C6_9PLAN</name>
<evidence type="ECO:0000256" key="2">
    <source>
        <dbReference type="PROSITE-ProRule" id="PRU00169"/>
    </source>
</evidence>
<dbReference type="SMART" id="SM00448">
    <property type="entry name" value="REC"/>
    <property type="match status" value="1"/>
</dbReference>
<dbReference type="InterPro" id="IPR001789">
    <property type="entry name" value="Sig_transdc_resp-reg_receiver"/>
</dbReference>
<feature type="domain" description="Response regulatory" evidence="3">
    <location>
        <begin position="2"/>
        <end position="132"/>
    </location>
</feature>
<dbReference type="Pfam" id="PF00072">
    <property type="entry name" value="Response_reg"/>
    <property type="match status" value="1"/>
</dbReference>
<dbReference type="PROSITE" id="PS50110">
    <property type="entry name" value="RESPONSE_REGULATORY"/>
    <property type="match status" value="1"/>
</dbReference>
<comment type="caution">
    <text evidence="2">Lacks conserved residue(s) required for the propagation of feature annotation.</text>
</comment>
<reference evidence="4 5" key="1">
    <citation type="journal article" date="2018" name="Nat. Biotechnol.">
        <title>A standardized bacterial taxonomy based on genome phylogeny substantially revises the tree of life.</title>
        <authorList>
            <person name="Parks D.H."/>
            <person name="Chuvochina M."/>
            <person name="Waite D.W."/>
            <person name="Rinke C."/>
            <person name="Skarshewski A."/>
            <person name="Chaumeil P.A."/>
            <person name="Hugenholtz P."/>
        </authorList>
    </citation>
    <scope>NUCLEOTIDE SEQUENCE [LARGE SCALE GENOMIC DNA]</scope>
    <source>
        <strain evidence="4">UBA9375</strain>
    </source>
</reference>
<dbReference type="Gene3D" id="3.40.50.2300">
    <property type="match status" value="1"/>
</dbReference>
<comment type="caution">
    <text evidence="4">The sequence shown here is derived from an EMBL/GenBank/DDBJ whole genome shotgun (WGS) entry which is preliminary data.</text>
</comment>
<accession>A0A3D3R4C6</accession>
<dbReference type="SUPFAM" id="SSF52172">
    <property type="entry name" value="CheY-like"/>
    <property type="match status" value="1"/>
</dbReference>
<dbReference type="GO" id="GO:0000160">
    <property type="term" value="P:phosphorelay signal transduction system"/>
    <property type="evidence" value="ECO:0007669"/>
    <property type="project" value="InterPro"/>
</dbReference>